<dbReference type="InterPro" id="IPR019885">
    <property type="entry name" value="Tscrpt_reg_HTH_AsnC-type_CS"/>
</dbReference>
<dbReference type="Proteomes" id="UP000442533">
    <property type="component" value="Unassembled WGS sequence"/>
</dbReference>
<keyword evidence="2" id="KW-0238">DNA-binding</keyword>
<dbReference type="InterPro" id="IPR036388">
    <property type="entry name" value="WH-like_DNA-bd_sf"/>
</dbReference>
<dbReference type="SMART" id="SM00344">
    <property type="entry name" value="HTH_ASNC"/>
    <property type="match status" value="1"/>
</dbReference>
<dbReference type="PROSITE" id="PS50956">
    <property type="entry name" value="HTH_ASNC_2"/>
    <property type="match status" value="1"/>
</dbReference>
<dbReference type="RefSeq" id="WP_155064635.1">
    <property type="nucleotide sequence ID" value="NZ_WMIF01000013.1"/>
</dbReference>
<dbReference type="InterPro" id="IPR019887">
    <property type="entry name" value="Tscrpt_reg_AsnC/Lrp_C"/>
</dbReference>
<reference evidence="6 7" key="1">
    <citation type="submission" date="2019-11" db="EMBL/GenBank/DDBJ databases">
        <authorList>
            <person name="Dong K."/>
        </authorList>
    </citation>
    <scope>NUCLEOTIDE SEQUENCE [LARGE SCALE GENOMIC DNA]</scope>
    <source>
        <strain evidence="6 7">JCM 17370</strain>
    </source>
</reference>
<dbReference type="InterPro" id="IPR036390">
    <property type="entry name" value="WH_DNA-bd_sf"/>
</dbReference>
<evidence type="ECO:0000313" key="6">
    <source>
        <dbReference type="EMBL" id="MTH35083.1"/>
    </source>
</evidence>
<keyword evidence="1" id="KW-0805">Transcription regulation</keyword>
<dbReference type="Gene3D" id="3.30.70.920">
    <property type="match status" value="1"/>
</dbReference>
<evidence type="ECO:0000256" key="1">
    <source>
        <dbReference type="ARBA" id="ARBA00023015"/>
    </source>
</evidence>
<evidence type="ECO:0000259" key="5">
    <source>
        <dbReference type="PROSITE" id="PS50956"/>
    </source>
</evidence>
<evidence type="ECO:0000256" key="3">
    <source>
        <dbReference type="ARBA" id="ARBA00023159"/>
    </source>
</evidence>
<evidence type="ECO:0000256" key="2">
    <source>
        <dbReference type="ARBA" id="ARBA00023125"/>
    </source>
</evidence>
<dbReference type="InterPro" id="IPR019888">
    <property type="entry name" value="Tscrpt_reg_AsnC-like"/>
</dbReference>
<evidence type="ECO:0000313" key="7">
    <source>
        <dbReference type="Proteomes" id="UP000442533"/>
    </source>
</evidence>
<comment type="caution">
    <text evidence="6">The sequence shown here is derived from an EMBL/GenBank/DDBJ whole genome shotgun (WGS) entry which is preliminary data.</text>
</comment>
<dbReference type="SUPFAM" id="SSF54909">
    <property type="entry name" value="Dimeric alpha+beta barrel"/>
    <property type="match status" value="1"/>
</dbReference>
<keyword evidence="4" id="KW-0804">Transcription</keyword>
<dbReference type="PROSITE" id="PS00519">
    <property type="entry name" value="HTH_ASNC_1"/>
    <property type="match status" value="1"/>
</dbReference>
<proteinExistence type="predicted"/>
<keyword evidence="3" id="KW-0010">Activator</keyword>
<dbReference type="Pfam" id="PF01037">
    <property type="entry name" value="AsnC_trans_reg"/>
    <property type="match status" value="1"/>
</dbReference>
<dbReference type="PANTHER" id="PTHR30154:SF0">
    <property type="entry name" value="LEUCINE-RESPONSIVE REGULATORY PROTEIN"/>
    <property type="match status" value="1"/>
</dbReference>
<gene>
    <name evidence="6" type="ORF">GL279_10765</name>
</gene>
<dbReference type="OrthoDB" id="8085200at2"/>
<evidence type="ECO:0000256" key="4">
    <source>
        <dbReference type="ARBA" id="ARBA00023163"/>
    </source>
</evidence>
<sequence length="158" mass="17490">MESESTQPDFITDQISARILRILSQQGRIPNQQLAAMVGLSPSACLRRVQELERRGAILGYRAVIAPSARAAGFTAYVTIGLSRHSNEAQRAFERACIAAPQVRECHNITGAVEYLLRVEVPDLESYRRFHTDVLGAFPHISTITTHVVMDSAKDERG</sequence>
<dbReference type="PANTHER" id="PTHR30154">
    <property type="entry name" value="LEUCINE-RESPONSIVE REGULATORY PROTEIN"/>
    <property type="match status" value="1"/>
</dbReference>
<dbReference type="InterPro" id="IPR011008">
    <property type="entry name" value="Dimeric_a/b-barrel"/>
</dbReference>
<accession>A0A844H682</accession>
<dbReference type="EMBL" id="WMIF01000013">
    <property type="protein sequence ID" value="MTH35083.1"/>
    <property type="molecule type" value="Genomic_DNA"/>
</dbReference>
<keyword evidence="7" id="KW-1185">Reference proteome</keyword>
<dbReference type="SUPFAM" id="SSF46785">
    <property type="entry name" value="Winged helix' DNA-binding domain"/>
    <property type="match status" value="1"/>
</dbReference>
<dbReference type="GO" id="GO:0006524">
    <property type="term" value="P:alanine catabolic process"/>
    <property type="evidence" value="ECO:0007669"/>
    <property type="project" value="TreeGrafter"/>
</dbReference>
<organism evidence="6 7">
    <name type="scientific">Paracoccus limosus</name>
    <dbReference type="NCBI Taxonomy" id="913252"/>
    <lineage>
        <taxon>Bacteria</taxon>
        <taxon>Pseudomonadati</taxon>
        <taxon>Pseudomonadota</taxon>
        <taxon>Alphaproteobacteria</taxon>
        <taxon>Rhodobacterales</taxon>
        <taxon>Paracoccaceae</taxon>
        <taxon>Paracoccus</taxon>
    </lineage>
</organism>
<dbReference type="GO" id="GO:0043565">
    <property type="term" value="F:sequence-specific DNA binding"/>
    <property type="evidence" value="ECO:0007669"/>
    <property type="project" value="InterPro"/>
</dbReference>
<dbReference type="Pfam" id="PF13412">
    <property type="entry name" value="HTH_24"/>
    <property type="match status" value="1"/>
</dbReference>
<dbReference type="InterPro" id="IPR000485">
    <property type="entry name" value="AsnC-type_HTH_dom"/>
</dbReference>
<feature type="domain" description="HTH asnC-type" evidence="5">
    <location>
        <begin position="18"/>
        <end position="75"/>
    </location>
</feature>
<dbReference type="Gene3D" id="1.10.10.10">
    <property type="entry name" value="Winged helix-like DNA-binding domain superfamily/Winged helix DNA-binding domain"/>
    <property type="match status" value="1"/>
</dbReference>
<dbReference type="GO" id="GO:0043201">
    <property type="term" value="P:response to L-leucine"/>
    <property type="evidence" value="ECO:0007669"/>
    <property type="project" value="TreeGrafter"/>
</dbReference>
<name>A0A844H682_9RHOB</name>
<protein>
    <submittedName>
        <fullName evidence="6">AsnC family transcriptional regulator</fullName>
    </submittedName>
</protein>
<dbReference type="AlphaFoldDB" id="A0A844H682"/>
<dbReference type="GO" id="GO:0005829">
    <property type="term" value="C:cytosol"/>
    <property type="evidence" value="ECO:0007669"/>
    <property type="project" value="TreeGrafter"/>
</dbReference>
<dbReference type="PRINTS" id="PR00033">
    <property type="entry name" value="HTHASNC"/>
</dbReference>